<evidence type="ECO:0000256" key="5">
    <source>
        <dbReference type="ARBA" id="ARBA00023014"/>
    </source>
</evidence>
<keyword evidence="7" id="KW-1185">Reference proteome</keyword>
<dbReference type="EMBL" id="JAUSTN010000007">
    <property type="protein sequence ID" value="MDQ0275409.1"/>
    <property type="molecule type" value="Genomic_DNA"/>
</dbReference>
<keyword evidence="3" id="KW-0479">Metal-binding</keyword>
<evidence type="ECO:0000256" key="2">
    <source>
        <dbReference type="ARBA" id="ARBA00005806"/>
    </source>
</evidence>
<accession>A0ABU0AVX4</accession>
<evidence type="ECO:0000256" key="4">
    <source>
        <dbReference type="ARBA" id="ARBA00023004"/>
    </source>
</evidence>
<protein>
    <submittedName>
        <fullName evidence="6">Benzoyl-CoA reductase/2-hydroxyglutaryl-CoA dehydratase subunit BcrC/BadD/HgdB</fullName>
    </submittedName>
</protein>
<dbReference type="PANTHER" id="PTHR30548">
    <property type="entry name" value="2-HYDROXYGLUTARYL-COA DEHYDRATASE, D-COMPONENT-RELATED"/>
    <property type="match status" value="1"/>
</dbReference>
<keyword evidence="4" id="KW-0408">Iron</keyword>
<comment type="caution">
    <text evidence="6">The sequence shown here is derived from an EMBL/GenBank/DDBJ whole genome shotgun (WGS) entry which is preliminary data.</text>
</comment>
<dbReference type="Pfam" id="PF06050">
    <property type="entry name" value="HGD-D"/>
    <property type="match status" value="1"/>
</dbReference>
<gene>
    <name evidence="6" type="ORF">J2S72_001436</name>
</gene>
<reference evidence="6 7" key="1">
    <citation type="submission" date="2023-07" db="EMBL/GenBank/DDBJ databases">
        <title>Genomic Encyclopedia of Type Strains, Phase IV (KMG-IV): sequencing the most valuable type-strain genomes for metagenomic binning, comparative biology and taxonomic classification.</title>
        <authorList>
            <person name="Goeker M."/>
        </authorList>
    </citation>
    <scope>NUCLEOTIDE SEQUENCE [LARGE SCALE GENOMIC DNA]</scope>
    <source>
        <strain evidence="6 7">DSM 22616</strain>
    </source>
</reference>
<dbReference type="InterPro" id="IPR010327">
    <property type="entry name" value="FldB/FldC_alpha/beta"/>
</dbReference>
<dbReference type="Gene3D" id="3.40.50.11900">
    <property type="match status" value="1"/>
</dbReference>
<evidence type="ECO:0000256" key="1">
    <source>
        <dbReference type="ARBA" id="ARBA00001966"/>
    </source>
</evidence>
<proteinExistence type="inferred from homology"/>
<dbReference type="Gene3D" id="3.40.50.11890">
    <property type="match status" value="1"/>
</dbReference>
<comment type="similarity">
    <text evidence="2">Belongs to the FldB/FldC dehydratase alpha/beta subunit family.</text>
</comment>
<organism evidence="6 7">
    <name type="scientific">Peptoniphilus koenoeneniae</name>
    <dbReference type="NCBI Taxonomy" id="507751"/>
    <lineage>
        <taxon>Bacteria</taxon>
        <taxon>Bacillati</taxon>
        <taxon>Bacillota</taxon>
        <taxon>Tissierellia</taxon>
        <taxon>Tissierellales</taxon>
        <taxon>Peptoniphilaceae</taxon>
        <taxon>Peptoniphilus</taxon>
    </lineage>
</organism>
<dbReference type="RefSeq" id="WP_023055892.1">
    <property type="nucleotide sequence ID" value="NZ_JAUSTN010000007.1"/>
</dbReference>
<evidence type="ECO:0000313" key="6">
    <source>
        <dbReference type="EMBL" id="MDQ0275409.1"/>
    </source>
</evidence>
<name>A0ABU0AVX4_9FIRM</name>
<evidence type="ECO:0000256" key="3">
    <source>
        <dbReference type="ARBA" id="ARBA00022723"/>
    </source>
</evidence>
<dbReference type="Proteomes" id="UP001236559">
    <property type="component" value="Unassembled WGS sequence"/>
</dbReference>
<keyword evidence="5" id="KW-0411">Iron-sulfur</keyword>
<dbReference type="PANTHER" id="PTHR30548:SF4">
    <property type="entry name" value="SUBUNIT OF OXYGEN-SENSITIVE 2-HYDROXYISOCAPROYL-COA DEHYDRATASE"/>
    <property type="match status" value="1"/>
</dbReference>
<comment type="cofactor">
    <cofactor evidence="1">
        <name>[4Fe-4S] cluster</name>
        <dbReference type="ChEBI" id="CHEBI:49883"/>
    </cofactor>
</comment>
<evidence type="ECO:0000313" key="7">
    <source>
        <dbReference type="Proteomes" id="UP001236559"/>
    </source>
</evidence>
<sequence>MSDNEVKKEEKKEEKITAAKFINGLLAKSYKEAWEAKEKGIPVGWSTSVFPQEIVETFGLPLCYPENQAAGLAAKKESLGLEEKAEAQGYSIDLCAYARTNFGFLEQGGSESLNMPVPDFVCCCNNICNEVIKWYENLSKKLNIPLIMIDVPFNNEDYVTESRIKYFRGQFEHAIKQLEEISGKKFDPEKLREVMNISRKNGRLWRESMQMSKDVYPSPMNGFDLFTYMACIVCYRGKKETTQAFEMLMEELKENAKEGKTSFRGEEKYRIMMEGIPCWPYIGYKMKSLSKYGVNMTGSVYPHAWALEYGDNDLDGLARAYSSMFNNVNIDKMVEYRNNALRDGNCVGAFYHMNRSCKLMSFIQYEMARRVNEATGLPYAGFDGDQADPRGFSQAQFETRLQGLIEVMEDKKEN</sequence>